<dbReference type="EMBL" id="NEVH01024060">
    <property type="protein sequence ID" value="PNF17484.1"/>
    <property type="molecule type" value="Genomic_DNA"/>
</dbReference>
<evidence type="ECO:0000313" key="1">
    <source>
        <dbReference type="EMBL" id="PNF17484.1"/>
    </source>
</evidence>
<dbReference type="OrthoDB" id="4062651at2759"/>
<name>A0A2J7PMB9_9NEOP</name>
<proteinExistence type="predicted"/>
<accession>A0A2J7PMB9</accession>
<evidence type="ECO:0000313" key="2">
    <source>
        <dbReference type="Proteomes" id="UP000235965"/>
    </source>
</evidence>
<dbReference type="AlphaFoldDB" id="A0A2J7PMB9"/>
<gene>
    <name evidence="1" type="ORF">B7P43_G18056</name>
</gene>
<dbReference type="Gene3D" id="1.10.533.10">
    <property type="entry name" value="Death Domain, Fas"/>
    <property type="match status" value="1"/>
</dbReference>
<dbReference type="InterPro" id="IPR011029">
    <property type="entry name" value="DEATH-like_dom_sf"/>
</dbReference>
<sequence length="261" mass="28735">MDGSSLIRKLPPGVVYDLVHMLEIRDVWKQLMAVVPREGCESDDCYVPKYSVDHMNAAGRIRSIEKNPMTSSGPEPMTFQLVAQCVNQLHYRVPRISVLYLSVLPLECPVTGPAAPVDVSEKTIEKRLANLPLKTSEPGNQYNTVEIDRAFDEMTEADGSLPSLDGPRIQAVGEVMQEEQSVFCGVTPRGESDGLGKQKTLPVDQLETLRNVSLHLDTMLPHLQYSELERFTDCFSKLPLGNNGGRILGAGMFGSVSVLCC</sequence>
<protein>
    <submittedName>
        <fullName evidence="1">Uncharacterized protein</fullName>
    </submittedName>
</protein>
<reference evidence="1 2" key="1">
    <citation type="submission" date="2017-12" db="EMBL/GenBank/DDBJ databases">
        <title>Hemimetabolous genomes reveal molecular basis of termite eusociality.</title>
        <authorList>
            <person name="Harrison M.C."/>
            <person name="Jongepier E."/>
            <person name="Robertson H.M."/>
            <person name="Arning N."/>
            <person name="Bitard-Feildel T."/>
            <person name="Chao H."/>
            <person name="Childers C.P."/>
            <person name="Dinh H."/>
            <person name="Doddapaneni H."/>
            <person name="Dugan S."/>
            <person name="Gowin J."/>
            <person name="Greiner C."/>
            <person name="Han Y."/>
            <person name="Hu H."/>
            <person name="Hughes D.S.T."/>
            <person name="Huylmans A.-K."/>
            <person name="Kemena C."/>
            <person name="Kremer L.P.M."/>
            <person name="Lee S.L."/>
            <person name="Lopez-Ezquerra A."/>
            <person name="Mallet L."/>
            <person name="Monroy-Kuhn J.M."/>
            <person name="Moser A."/>
            <person name="Murali S.C."/>
            <person name="Muzny D.M."/>
            <person name="Otani S."/>
            <person name="Piulachs M.-D."/>
            <person name="Poelchau M."/>
            <person name="Qu J."/>
            <person name="Schaub F."/>
            <person name="Wada-Katsumata A."/>
            <person name="Worley K.C."/>
            <person name="Xie Q."/>
            <person name="Ylla G."/>
            <person name="Poulsen M."/>
            <person name="Gibbs R.A."/>
            <person name="Schal C."/>
            <person name="Richards S."/>
            <person name="Belles X."/>
            <person name="Korb J."/>
            <person name="Bornberg-Bauer E."/>
        </authorList>
    </citation>
    <scope>NUCLEOTIDE SEQUENCE [LARGE SCALE GENOMIC DNA]</scope>
    <source>
        <tissue evidence="1">Whole body</tissue>
    </source>
</reference>
<dbReference type="Proteomes" id="UP000235965">
    <property type="component" value="Unassembled WGS sequence"/>
</dbReference>
<dbReference type="InParanoid" id="A0A2J7PMB9"/>
<organism evidence="1 2">
    <name type="scientific">Cryptotermes secundus</name>
    <dbReference type="NCBI Taxonomy" id="105785"/>
    <lineage>
        <taxon>Eukaryota</taxon>
        <taxon>Metazoa</taxon>
        <taxon>Ecdysozoa</taxon>
        <taxon>Arthropoda</taxon>
        <taxon>Hexapoda</taxon>
        <taxon>Insecta</taxon>
        <taxon>Pterygota</taxon>
        <taxon>Neoptera</taxon>
        <taxon>Polyneoptera</taxon>
        <taxon>Dictyoptera</taxon>
        <taxon>Blattodea</taxon>
        <taxon>Blattoidea</taxon>
        <taxon>Termitoidae</taxon>
        <taxon>Kalotermitidae</taxon>
        <taxon>Cryptotermitinae</taxon>
        <taxon>Cryptotermes</taxon>
    </lineage>
</organism>
<dbReference type="SUPFAM" id="SSF47986">
    <property type="entry name" value="DEATH domain"/>
    <property type="match status" value="1"/>
</dbReference>
<comment type="caution">
    <text evidence="1">The sequence shown here is derived from an EMBL/GenBank/DDBJ whole genome shotgun (WGS) entry which is preliminary data.</text>
</comment>
<keyword evidence="2" id="KW-1185">Reference proteome</keyword>